<name>A0A7R9MHN2_9ACAR</name>
<evidence type="ECO:0000313" key="3">
    <source>
        <dbReference type="Proteomes" id="UP000728032"/>
    </source>
</evidence>
<evidence type="ECO:0008006" key="4">
    <source>
        <dbReference type="Google" id="ProtNLM"/>
    </source>
</evidence>
<accession>A0A7R9MHN2</accession>
<dbReference type="EMBL" id="OC932162">
    <property type="protein sequence ID" value="CAD7659416.1"/>
    <property type="molecule type" value="Genomic_DNA"/>
</dbReference>
<feature type="transmembrane region" description="Helical" evidence="1">
    <location>
        <begin position="255"/>
        <end position="274"/>
    </location>
</feature>
<dbReference type="Proteomes" id="UP000728032">
    <property type="component" value="Unassembled WGS sequence"/>
</dbReference>
<evidence type="ECO:0000313" key="2">
    <source>
        <dbReference type="EMBL" id="CAD7659416.1"/>
    </source>
</evidence>
<dbReference type="InterPro" id="IPR050327">
    <property type="entry name" value="Proton-linked_MCT"/>
</dbReference>
<keyword evidence="1" id="KW-0812">Transmembrane</keyword>
<keyword evidence="3" id="KW-1185">Reference proteome</keyword>
<feature type="transmembrane region" description="Helical" evidence="1">
    <location>
        <begin position="280"/>
        <end position="300"/>
    </location>
</feature>
<feature type="transmembrane region" description="Helical" evidence="1">
    <location>
        <begin position="174"/>
        <end position="196"/>
    </location>
</feature>
<dbReference type="GO" id="GO:0008028">
    <property type="term" value="F:monocarboxylic acid transmembrane transporter activity"/>
    <property type="evidence" value="ECO:0007669"/>
    <property type="project" value="TreeGrafter"/>
</dbReference>
<keyword evidence="1" id="KW-0472">Membrane</keyword>
<feature type="non-terminal residue" evidence="2">
    <location>
        <position position="327"/>
    </location>
</feature>
<sequence length="327" mass="35188">MSESSTSAATAIAAPSQPLQVILSSGTPTHSAANKNQAIIVRPIYKRDIFYSGSTLTLPPNSSLQQIAESQGIISANMGQSVVSIPARDIINKVQQQLAQMETEGKDPADATDQKEPNLCAKLLSFLGLKHENKDINESELPEKRGCFRFKIPPSMKSILKEMLDFSLVRESSAFTLLSVSNMFGMMGFYVPFVYITQFAVTQVRDGEELVKADSAALLISVIGISNTIGRLCFGVISDIINRNGTIAGIRITPLTINNVCLFLCGISVITIPYCLTYTSVLVATAYICLTSIILVDLLGIDRLTNAFGLLSLFRGVASMLGPPIAG</sequence>
<dbReference type="SUPFAM" id="SSF103473">
    <property type="entry name" value="MFS general substrate transporter"/>
    <property type="match status" value="1"/>
</dbReference>
<evidence type="ECO:0000256" key="1">
    <source>
        <dbReference type="SAM" id="Phobius"/>
    </source>
</evidence>
<dbReference type="InterPro" id="IPR036259">
    <property type="entry name" value="MFS_trans_sf"/>
</dbReference>
<dbReference type="OrthoDB" id="6499973at2759"/>
<dbReference type="Gene3D" id="1.20.1250.20">
    <property type="entry name" value="MFS general substrate transporter like domains"/>
    <property type="match status" value="1"/>
</dbReference>
<protein>
    <recommendedName>
        <fullName evidence="4">Major facilitator superfamily (MFS) profile domain-containing protein</fullName>
    </recommendedName>
</protein>
<keyword evidence="1" id="KW-1133">Transmembrane helix</keyword>
<gene>
    <name evidence="2" type="ORF">ONB1V03_LOCUS16012</name>
</gene>
<dbReference type="AlphaFoldDB" id="A0A7R9MHN2"/>
<proteinExistence type="predicted"/>
<organism evidence="2">
    <name type="scientific">Oppiella nova</name>
    <dbReference type="NCBI Taxonomy" id="334625"/>
    <lineage>
        <taxon>Eukaryota</taxon>
        <taxon>Metazoa</taxon>
        <taxon>Ecdysozoa</taxon>
        <taxon>Arthropoda</taxon>
        <taxon>Chelicerata</taxon>
        <taxon>Arachnida</taxon>
        <taxon>Acari</taxon>
        <taxon>Acariformes</taxon>
        <taxon>Sarcoptiformes</taxon>
        <taxon>Oribatida</taxon>
        <taxon>Brachypylina</taxon>
        <taxon>Oppioidea</taxon>
        <taxon>Oppiidae</taxon>
        <taxon>Oppiella</taxon>
    </lineage>
</organism>
<dbReference type="PANTHER" id="PTHR11360:SF286">
    <property type="entry name" value="GH22266P"/>
    <property type="match status" value="1"/>
</dbReference>
<dbReference type="EMBL" id="CAJPVJ010017337">
    <property type="protein sequence ID" value="CAG2176578.1"/>
    <property type="molecule type" value="Genomic_DNA"/>
</dbReference>
<reference evidence="2" key="1">
    <citation type="submission" date="2020-11" db="EMBL/GenBank/DDBJ databases">
        <authorList>
            <person name="Tran Van P."/>
        </authorList>
    </citation>
    <scope>NUCLEOTIDE SEQUENCE</scope>
</reference>
<dbReference type="PANTHER" id="PTHR11360">
    <property type="entry name" value="MONOCARBOXYLATE TRANSPORTER"/>
    <property type="match status" value="1"/>
</dbReference>
<feature type="transmembrane region" description="Helical" evidence="1">
    <location>
        <begin position="216"/>
        <end position="234"/>
    </location>
</feature>